<evidence type="ECO:0000256" key="2">
    <source>
        <dbReference type="ARBA" id="ARBA00022692"/>
    </source>
</evidence>
<evidence type="ECO:0000256" key="4">
    <source>
        <dbReference type="ARBA" id="ARBA00023136"/>
    </source>
</evidence>
<dbReference type="Proteomes" id="UP000033607">
    <property type="component" value="Unassembled WGS sequence"/>
</dbReference>
<protein>
    <submittedName>
        <fullName evidence="7">Membrane protein</fullName>
    </submittedName>
</protein>
<feature type="transmembrane region" description="Helical" evidence="5">
    <location>
        <begin position="12"/>
        <end position="37"/>
    </location>
</feature>
<proteinExistence type="predicted"/>
<dbReference type="InterPro" id="IPR025423">
    <property type="entry name" value="TMEM205-like"/>
</dbReference>
<gene>
    <name evidence="7" type="ORF">WN50_28995</name>
</gene>
<evidence type="ECO:0000313" key="8">
    <source>
        <dbReference type="Proteomes" id="UP000033607"/>
    </source>
</evidence>
<evidence type="ECO:0000313" key="7">
    <source>
        <dbReference type="EMBL" id="KKD34774.1"/>
    </source>
</evidence>
<dbReference type="OrthoDB" id="463671at2"/>
<dbReference type="Pfam" id="PF13664">
    <property type="entry name" value="DUF4149"/>
    <property type="match status" value="1"/>
</dbReference>
<evidence type="ECO:0000256" key="5">
    <source>
        <dbReference type="SAM" id="Phobius"/>
    </source>
</evidence>
<feature type="transmembrane region" description="Helical" evidence="5">
    <location>
        <begin position="94"/>
        <end position="112"/>
    </location>
</feature>
<feature type="transmembrane region" description="Helical" evidence="5">
    <location>
        <begin position="142"/>
        <end position="163"/>
    </location>
</feature>
<comment type="caution">
    <text evidence="7">The sequence shown here is derived from an EMBL/GenBank/DDBJ whole genome shotgun (WGS) entry which is preliminary data.</text>
</comment>
<reference evidence="7 8" key="1">
    <citation type="submission" date="2015-06" db="EMBL/GenBank/DDBJ databases">
        <title>Draft genome assembly of filamentous brackish cyanobacterium Limnoraphis robusta strain CS-951.</title>
        <authorList>
            <person name="Willis A."/>
            <person name="Parks M."/>
            <person name="Burford M.A."/>
        </authorList>
    </citation>
    <scope>NUCLEOTIDE SEQUENCE [LARGE SCALE GENOMIC DNA]</scope>
    <source>
        <strain evidence="7 8">CS-951</strain>
    </source>
</reference>
<keyword evidence="3 5" id="KW-1133">Transmembrane helix</keyword>
<organism evidence="7 8">
    <name type="scientific">Limnoraphis robusta CS-951</name>
    <dbReference type="NCBI Taxonomy" id="1637645"/>
    <lineage>
        <taxon>Bacteria</taxon>
        <taxon>Bacillati</taxon>
        <taxon>Cyanobacteriota</taxon>
        <taxon>Cyanophyceae</taxon>
        <taxon>Oscillatoriophycideae</taxon>
        <taxon>Oscillatoriales</taxon>
        <taxon>Sirenicapillariaceae</taxon>
        <taxon>Limnoraphis</taxon>
    </lineage>
</organism>
<dbReference type="RefSeq" id="WP_046282094.1">
    <property type="nucleotide sequence ID" value="NZ_LATL02000101.1"/>
</dbReference>
<evidence type="ECO:0000256" key="1">
    <source>
        <dbReference type="ARBA" id="ARBA00004370"/>
    </source>
</evidence>
<sequence length="173" mass="18896">MTTFSKVDYNPSRWLTVILVTLALWLGGSLVLDFVIMPSMYMTGMMNQSEFVSAGSMIFSTFNRVEVVCAAVGLTGLMALGITLPEGFSNRIRTLSLLTVALLAIALTYTYGLTPQMTALGLNLNLFNPIVEVPTGMNQLHFSYFGLELIKLTVVGLVLGWCIRATRSEVVNS</sequence>
<feature type="domain" description="TMEM205-like" evidence="6">
    <location>
        <begin position="21"/>
        <end position="120"/>
    </location>
</feature>
<comment type="subcellular location">
    <subcellularLocation>
        <location evidence="1">Membrane</location>
    </subcellularLocation>
</comment>
<dbReference type="PATRIC" id="fig|1637645.4.peg.2133"/>
<accession>A0A0F5Y7C5</accession>
<evidence type="ECO:0000259" key="6">
    <source>
        <dbReference type="Pfam" id="PF13664"/>
    </source>
</evidence>
<keyword evidence="4 5" id="KW-0472">Membrane</keyword>
<name>A0A0F5Y7C5_9CYAN</name>
<dbReference type="AlphaFoldDB" id="A0A0F5Y7C5"/>
<dbReference type="GO" id="GO:0016020">
    <property type="term" value="C:membrane"/>
    <property type="evidence" value="ECO:0007669"/>
    <property type="project" value="UniProtKB-SubCell"/>
</dbReference>
<keyword evidence="2 5" id="KW-0812">Transmembrane</keyword>
<evidence type="ECO:0000256" key="3">
    <source>
        <dbReference type="ARBA" id="ARBA00022989"/>
    </source>
</evidence>
<dbReference type="EMBL" id="LATL02000101">
    <property type="protein sequence ID" value="KKD34774.1"/>
    <property type="molecule type" value="Genomic_DNA"/>
</dbReference>